<proteinExistence type="predicted"/>
<protein>
    <submittedName>
        <fullName evidence="1">Uncharacterized protein</fullName>
    </submittedName>
</protein>
<name>A0A7G9YWF0_9EURY</name>
<organism evidence="1">
    <name type="scientific">Candidatus Methanophagaceae archaeon ANME-1 ERB6</name>
    <dbReference type="NCBI Taxonomy" id="2759912"/>
    <lineage>
        <taxon>Archaea</taxon>
        <taxon>Methanobacteriati</taxon>
        <taxon>Methanobacteriota</taxon>
        <taxon>Stenosarchaea group</taxon>
        <taxon>Methanomicrobia</taxon>
        <taxon>Candidatus Methanophagales</taxon>
        <taxon>Candidatus Methanophagaceae</taxon>
    </lineage>
</organism>
<dbReference type="AlphaFoldDB" id="A0A7G9YWF0"/>
<evidence type="ECO:0000313" key="1">
    <source>
        <dbReference type="EMBL" id="QNO52334.1"/>
    </source>
</evidence>
<dbReference type="EMBL" id="MT631508">
    <property type="protein sequence ID" value="QNO52334.1"/>
    <property type="molecule type" value="Genomic_DNA"/>
</dbReference>
<gene>
    <name evidence="1" type="ORF">CJELADDK_00013</name>
</gene>
<sequence>MSVPSKIHNSQLVKIQPEERLAATSELNLASRLVTGCGEARGMGYWAATQVKGLSHEIFIVPEADVVHLTEGSILITDSPNLQSWNIAGSSGAWQGDASPAGSETVARYQMDIMGTREGQSVLLTGVCGIKPIDGKIVQMTLWESDQFIVPLKRGNARRGKGLAVEPLGQGHIHRTKRRVKGGNKTGLITYPENDREVLLKSRMRENFKSGSVRGLIAASGRRWL</sequence>
<reference evidence="1" key="1">
    <citation type="submission" date="2020-06" db="EMBL/GenBank/DDBJ databases">
        <title>Unique genomic features of the anaerobic methanotrophic archaea.</title>
        <authorList>
            <person name="Chadwick G.L."/>
            <person name="Skennerton C.T."/>
            <person name="Laso-Perez R."/>
            <person name="Leu A.O."/>
            <person name="Speth D.R."/>
            <person name="Yu H."/>
            <person name="Morgan-Lang C."/>
            <person name="Hatzenpichler R."/>
            <person name="Goudeau D."/>
            <person name="Malmstrom R."/>
            <person name="Brazelton W.J."/>
            <person name="Woyke T."/>
            <person name="Hallam S.J."/>
            <person name="Tyson G.W."/>
            <person name="Wegener G."/>
            <person name="Boetius A."/>
            <person name="Orphan V."/>
        </authorList>
    </citation>
    <scope>NUCLEOTIDE SEQUENCE</scope>
</reference>
<accession>A0A7G9YWF0</accession>